<organism evidence="2 3">
    <name type="scientific">Rudanella paleaurantiibacter</name>
    <dbReference type="NCBI Taxonomy" id="2614655"/>
    <lineage>
        <taxon>Bacteria</taxon>
        <taxon>Pseudomonadati</taxon>
        <taxon>Bacteroidota</taxon>
        <taxon>Cytophagia</taxon>
        <taxon>Cytophagales</taxon>
        <taxon>Cytophagaceae</taxon>
        <taxon>Rudanella</taxon>
    </lineage>
</organism>
<dbReference type="InterPro" id="IPR003741">
    <property type="entry name" value="LUD_dom"/>
</dbReference>
<reference evidence="2 3" key="1">
    <citation type="submission" date="2019-10" db="EMBL/GenBank/DDBJ databases">
        <title>Rudanella paleaurantiibacter sp. nov., isolated from sludge.</title>
        <authorList>
            <person name="Xu S.Q."/>
        </authorList>
    </citation>
    <scope>NUCLEOTIDE SEQUENCE [LARGE SCALE GENOMIC DNA]</scope>
    <source>
        <strain evidence="2 3">HX-22-17</strain>
    </source>
</reference>
<accession>A0A7J5TYX3</accession>
<sequence>MSPRDKILQAIRQNKPALTALPAIPTSNTFADQVVERFTEILTTIGGQVVSVPDMNGVAEYIRSHYPAHRVITTFPELAEVAEVHWEDTSPHELADVEFAVLNVHFGVAENGAVWITDPLMMHRASPFICQHLGVVLSAGQIVPTMHEAYARIGSADYGFGLFIAGPSKTADIEQSLVLGAHGPKTMTVFLVD</sequence>
<dbReference type="PANTHER" id="PTHR43682">
    <property type="entry name" value="LACTATE UTILIZATION PROTEIN C"/>
    <property type="match status" value="1"/>
</dbReference>
<protein>
    <submittedName>
        <fullName evidence="2">Lactate utilization protein B/C</fullName>
    </submittedName>
</protein>
<dbReference type="EMBL" id="WELI01000005">
    <property type="protein sequence ID" value="KAB7730241.1"/>
    <property type="molecule type" value="Genomic_DNA"/>
</dbReference>
<dbReference type="RefSeq" id="WP_152124838.1">
    <property type="nucleotide sequence ID" value="NZ_WELI01000005.1"/>
</dbReference>
<evidence type="ECO:0000259" key="1">
    <source>
        <dbReference type="Pfam" id="PF02589"/>
    </source>
</evidence>
<feature type="domain" description="LUD" evidence="1">
    <location>
        <begin position="93"/>
        <end position="192"/>
    </location>
</feature>
<evidence type="ECO:0000313" key="2">
    <source>
        <dbReference type="EMBL" id="KAB7730241.1"/>
    </source>
</evidence>
<dbReference type="AlphaFoldDB" id="A0A7J5TYX3"/>
<dbReference type="InterPro" id="IPR024185">
    <property type="entry name" value="FTHF_cligase-like_sf"/>
</dbReference>
<name>A0A7J5TYX3_9BACT</name>
<keyword evidence="3" id="KW-1185">Reference proteome</keyword>
<dbReference type="InterPro" id="IPR037171">
    <property type="entry name" value="NagB/RpiA_transferase-like"/>
</dbReference>
<gene>
    <name evidence="2" type="ORF">F5984_13800</name>
</gene>
<dbReference type="PANTHER" id="PTHR43682:SF1">
    <property type="entry name" value="LACTATE UTILIZATION PROTEIN C"/>
    <property type="match status" value="1"/>
</dbReference>
<evidence type="ECO:0000313" key="3">
    <source>
        <dbReference type="Proteomes" id="UP000488299"/>
    </source>
</evidence>
<proteinExistence type="predicted"/>
<dbReference type="Gene3D" id="3.40.50.10420">
    <property type="entry name" value="NagB/RpiA/CoA transferase-like"/>
    <property type="match status" value="1"/>
</dbReference>
<dbReference type="Proteomes" id="UP000488299">
    <property type="component" value="Unassembled WGS sequence"/>
</dbReference>
<dbReference type="Pfam" id="PF02589">
    <property type="entry name" value="LUD_dom"/>
    <property type="match status" value="1"/>
</dbReference>
<comment type="caution">
    <text evidence="2">The sequence shown here is derived from an EMBL/GenBank/DDBJ whole genome shotgun (WGS) entry which is preliminary data.</text>
</comment>
<dbReference type="SUPFAM" id="SSF100950">
    <property type="entry name" value="NagB/RpiA/CoA transferase-like"/>
    <property type="match status" value="1"/>
</dbReference>